<reference evidence="2 3" key="1">
    <citation type="submission" date="2019-04" db="EMBL/GenBank/DDBJ databases">
        <title>Genome sequencing of Clostridium botulinum Groups I-IV and Clostridium butyricum.</title>
        <authorList>
            <person name="Brunt J."/>
            <person name="Van Vliet A.H.M."/>
            <person name="Stringer S.C."/>
            <person name="Carter A.T."/>
            <person name="Peck M.W."/>
        </authorList>
    </citation>
    <scope>NUCLEOTIDE SEQUENCE [LARGE SCALE GENOMIC DNA]</scope>
    <source>
        <strain evidence="2 3">IFR 18/094</strain>
    </source>
</reference>
<feature type="transmembrane region" description="Helical" evidence="1">
    <location>
        <begin position="6"/>
        <end position="23"/>
    </location>
</feature>
<dbReference type="EMBL" id="SXDP01000003">
    <property type="protein sequence ID" value="NEZ46815.1"/>
    <property type="molecule type" value="Genomic_DNA"/>
</dbReference>
<keyword evidence="1" id="KW-0472">Membrane</keyword>
<proteinExistence type="predicted"/>
<dbReference type="AlphaFoldDB" id="A0A6M0R971"/>
<dbReference type="RefSeq" id="WP_050606564.1">
    <property type="nucleotide sequence ID" value="NZ_CABKUB010000006.1"/>
</dbReference>
<protein>
    <submittedName>
        <fullName evidence="2">DUF4491 family protein</fullName>
    </submittedName>
</protein>
<evidence type="ECO:0000313" key="2">
    <source>
        <dbReference type="EMBL" id="NEZ46815.1"/>
    </source>
</evidence>
<evidence type="ECO:0000256" key="1">
    <source>
        <dbReference type="SAM" id="Phobius"/>
    </source>
</evidence>
<comment type="caution">
    <text evidence="2">The sequence shown here is derived from an EMBL/GenBank/DDBJ whole genome shotgun (WGS) entry which is preliminary data.</text>
</comment>
<keyword evidence="1" id="KW-1133">Transmembrane helix</keyword>
<accession>A0A6M0R971</accession>
<keyword evidence="3" id="KW-1185">Reference proteome</keyword>
<name>A0A6M0R971_9CLOT</name>
<dbReference type="Pfam" id="PF14898">
    <property type="entry name" value="DUF4491"/>
    <property type="match status" value="1"/>
</dbReference>
<dbReference type="Proteomes" id="UP000473885">
    <property type="component" value="Unassembled WGS sequence"/>
</dbReference>
<evidence type="ECO:0000313" key="3">
    <source>
        <dbReference type="Proteomes" id="UP000473885"/>
    </source>
</evidence>
<keyword evidence="1" id="KW-0812">Transmembrane</keyword>
<sequence length="99" mass="11599">MNFQGVFIGLITFLIIGLFHPLVIKGEYYFSKKIWPIFFIAGIIFIICALFTKSNMISNVLGVTGFSCLWSIFEIFEQEKRVRKGWFPRNPKKKIFIKL</sequence>
<dbReference type="OrthoDB" id="9814848at2"/>
<dbReference type="InterPro" id="IPR027890">
    <property type="entry name" value="DUF4491"/>
</dbReference>
<feature type="transmembrane region" description="Helical" evidence="1">
    <location>
        <begin position="35"/>
        <end position="52"/>
    </location>
</feature>
<organism evidence="2 3">
    <name type="scientific">Clostridium niameyense</name>
    <dbReference type="NCBI Taxonomy" id="1622073"/>
    <lineage>
        <taxon>Bacteria</taxon>
        <taxon>Bacillati</taxon>
        <taxon>Bacillota</taxon>
        <taxon>Clostridia</taxon>
        <taxon>Eubacteriales</taxon>
        <taxon>Clostridiaceae</taxon>
        <taxon>Clostridium</taxon>
    </lineage>
</organism>
<gene>
    <name evidence="2" type="ORF">FDF74_06235</name>
</gene>